<gene>
    <name evidence="3" type="ORF">EHS11_05910</name>
</gene>
<dbReference type="InterPro" id="IPR011059">
    <property type="entry name" value="Metal-dep_hydrolase_composite"/>
</dbReference>
<feature type="domain" description="Amidohydrolase-related" evidence="2">
    <location>
        <begin position="170"/>
        <end position="352"/>
    </location>
</feature>
<dbReference type="PANTHER" id="PTHR43794:SF11">
    <property type="entry name" value="AMIDOHYDROLASE-RELATED DOMAIN-CONTAINING PROTEIN"/>
    <property type="match status" value="1"/>
</dbReference>
<dbReference type="Proteomes" id="UP000298264">
    <property type="component" value="Unassembled WGS sequence"/>
</dbReference>
<keyword evidence="1 3" id="KW-0378">Hydrolase</keyword>
<dbReference type="Pfam" id="PF01979">
    <property type="entry name" value="Amidohydro_1"/>
    <property type="match status" value="1"/>
</dbReference>
<keyword evidence="4" id="KW-1185">Reference proteome</keyword>
<comment type="caution">
    <text evidence="3">The sequence shown here is derived from an EMBL/GenBank/DDBJ whole genome shotgun (WGS) entry which is preliminary data.</text>
</comment>
<dbReference type="InterPro" id="IPR050287">
    <property type="entry name" value="MTA/SAH_deaminase"/>
</dbReference>
<dbReference type="GO" id="GO:0016810">
    <property type="term" value="F:hydrolase activity, acting on carbon-nitrogen (but not peptide) bonds"/>
    <property type="evidence" value="ECO:0007669"/>
    <property type="project" value="InterPro"/>
</dbReference>
<dbReference type="RefSeq" id="WP_135763485.1">
    <property type="nucleotide sequence ID" value="NZ_RQHV01000038.1"/>
</dbReference>
<evidence type="ECO:0000256" key="1">
    <source>
        <dbReference type="ARBA" id="ARBA00022801"/>
    </source>
</evidence>
<dbReference type="SUPFAM" id="SSF51556">
    <property type="entry name" value="Metallo-dependent hydrolases"/>
    <property type="match status" value="1"/>
</dbReference>
<name>A0A4R9LSI7_9LEPT</name>
<evidence type="ECO:0000313" key="4">
    <source>
        <dbReference type="Proteomes" id="UP000298264"/>
    </source>
</evidence>
<proteinExistence type="predicted"/>
<dbReference type="PANTHER" id="PTHR43794">
    <property type="entry name" value="AMINOHYDROLASE SSNA-RELATED"/>
    <property type="match status" value="1"/>
</dbReference>
<dbReference type="OrthoDB" id="9807210at2"/>
<evidence type="ECO:0000259" key="2">
    <source>
        <dbReference type="Pfam" id="PF01979"/>
    </source>
</evidence>
<dbReference type="SUPFAM" id="SSF51338">
    <property type="entry name" value="Composite domain of metallo-dependent hydrolases"/>
    <property type="match status" value="1"/>
</dbReference>
<evidence type="ECO:0000313" key="3">
    <source>
        <dbReference type="EMBL" id="TGN11633.1"/>
    </source>
</evidence>
<dbReference type="InterPro" id="IPR006680">
    <property type="entry name" value="Amidohydro-rel"/>
</dbReference>
<dbReference type="EMBL" id="RQHV01000038">
    <property type="protein sequence ID" value="TGN11633.1"/>
    <property type="molecule type" value="Genomic_DNA"/>
</dbReference>
<dbReference type="InterPro" id="IPR032466">
    <property type="entry name" value="Metal_Hydrolase"/>
</dbReference>
<protein>
    <submittedName>
        <fullName evidence="3">Hydrolase</fullName>
    </submittedName>
</protein>
<dbReference type="AlphaFoldDB" id="A0A4R9LSI7"/>
<dbReference type="Gene3D" id="3.20.20.140">
    <property type="entry name" value="Metal-dependent hydrolases"/>
    <property type="match status" value="2"/>
</dbReference>
<sequence length="411" mass="45238">MSSWTISNAQVFQNGKLTDLDLKLEGNKIGSLQKKELSSRVEPGSKTFDFKNKKIYPGFFNSHDHLLASYLPKIGGNTKHSSWLAYDNLYKSSGVFAERQQLDSELLYYLGAYKNLLAGVTSVHDHIPHSIQKSFVDVLPVRLLSEYTLAHSVGNYNLNWGEGSALEYKLAEASNLPFVTHLGEGLDEDSLGSLKRLEKMDALGPHSVLIHCLPFGPREVERIAKANASVVWCPGSNLHIFGKTTNIKLFMDAGINVCLGTDFSPSGSLHILEELKLAKSLFQDLYEEELPESTLLQWVTENPSRAFRKPDLGSIKEGQIADLVVINDGTNSSEISVSQLGWENVDLVVIDGMPVYGSSTYKKLFSELGIESELISVKGSEKIVAGSPKALLDQVSSSVGYKKDLAFLPIL</sequence>
<dbReference type="Gene3D" id="2.30.40.10">
    <property type="entry name" value="Urease, subunit C, domain 1"/>
    <property type="match status" value="1"/>
</dbReference>
<accession>A0A4R9LSI7</accession>
<reference evidence="3" key="1">
    <citation type="journal article" date="2019" name="PLoS Negl. Trop. Dis.">
        <title>Revisiting the worldwide diversity of Leptospira species in the environment.</title>
        <authorList>
            <person name="Vincent A.T."/>
            <person name="Schiettekatte O."/>
            <person name="Bourhy P."/>
            <person name="Veyrier F.J."/>
            <person name="Picardeau M."/>
        </authorList>
    </citation>
    <scope>NUCLEOTIDE SEQUENCE [LARGE SCALE GENOMIC DNA]</scope>
    <source>
        <strain evidence="3">201400974</strain>
    </source>
</reference>
<organism evidence="3 4">
    <name type="scientific">Leptospira ilyithenensis</name>
    <dbReference type="NCBI Taxonomy" id="2484901"/>
    <lineage>
        <taxon>Bacteria</taxon>
        <taxon>Pseudomonadati</taxon>
        <taxon>Spirochaetota</taxon>
        <taxon>Spirochaetia</taxon>
        <taxon>Leptospirales</taxon>
        <taxon>Leptospiraceae</taxon>
        <taxon>Leptospira</taxon>
    </lineage>
</organism>